<evidence type="ECO:0000313" key="2">
    <source>
        <dbReference type="Proteomes" id="UP000789920"/>
    </source>
</evidence>
<name>A0ACA9RVP2_9GLOM</name>
<keyword evidence="2" id="KW-1185">Reference proteome</keyword>
<dbReference type="EMBL" id="CAJVQC010074292">
    <property type="protein sequence ID" value="CAG8812938.1"/>
    <property type="molecule type" value="Genomic_DNA"/>
</dbReference>
<accession>A0ACA9RVP2</accession>
<sequence length="116" mass="12656">LKLEDSLAVCLVDQYPTRTLMGITAENLPKKIILLVNKLMTDAARCFSDEITLVEVKTKKGSALFSRDEHPRLQTTIQTLFKLSSVFVKDTGIIMAGNASDISDAAEAIIVASEDV</sequence>
<proteinExistence type="predicted"/>
<gene>
    <name evidence="1" type="ORF">RPERSI_LOCUS23648</name>
</gene>
<dbReference type="Proteomes" id="UP000789920">
    <property type="component" value="Unassembled WGS sequence"/>
</dbReference>
<feature type="non-terminal residue" evidence="1">
    <location>
        <position position="1"/>
    </location>
</feature>
<organism evidence="1 2">
    <name type="scientific">Racocetra persica</name>
    <dbReference type="NCBI Taxonomy" id="160502"/>
    <lineage>
        <taxon>Eukaryota</taxon>
        <taxon>Fungi</taxon>
        <taxon>Fungi incertae sedis</taxon>
        <taxon>Mucoromycota</taxon>
        <taxon>Glomeromycotina</taxon>
        <taxon>Glomeromycetes</taxon>
        <taxon>Diversisporales</taxon>
        <taxon>Gigasporaceae</taxon>
        <taxon>Racocetra</taxon>
    </lineage>
</organism>
<evidence type="ECO:0000313" key="1">
    <source>
        <dbReference type="EMBL" id="CAG8812938.1"/>
    </source>
</evidence>
<protein>
    <submittedName>
        <fullName evidence="1">9797_t:CDS:1</fullName>
    </submittedName>
</protein>
<comment type="caution">
    <text evidence="1">The sequence shown here is derived from an EMBL/GenBank/DDBJ whole genome shotgun (WGS) entry which is preliminary data.</text>
</comment>
<reference evidence="1" key="1">
    <citation type="submission" date="2021-06" db="EMBL/GenBank/DDBJ databases">
        <authorList>
            <person name="Kallberg Y."/>
            <person name="Tangrot J."/>
            <person name="Rosling A."/>
        </authorList>
    </citation>
    <scope>NUCLEOTIDE SEQUENCE</scope>
    <source>
        <strain evidence="1">MA461A</strain>
    </source>
</reference>